<organism evidence="2 3">
    <name type="scientific">Leeuwenhoekiella palythoae</name>
    <dbReference type="NCBI Taxonomy" id="573501"/>
    <lineage>
        <taxon>Bacteria</taxon>
        <taxon>Pseudomonadati</taxon>
        <taxon>Bacteroidota</taxon>
        <taxon>Flavobacteriia</taxon>
        <taxon>Flavobacteriales</taxon>
        <taxon>Flavobacteriaceae</taxon>
        <taxon>Leeuwenhoekiella</taxon>
    </lineage>
</organism>
<dbReference type="AlphaFoldDB" id="A0A1M5Y4H6"/>
<dbReference type="InterPro" id="IPR016024">
    <property type="entry name" value="ARM-type_fold"/>
</dbReference>
<reference evidence="1 4" key="3">
    <citation type="submission" date="2018-07" db="EMBL/GenBank/DDBJ databases">
        <title>Leeuwenhoekiella genomics.</title>
        <authorList>
            <person name="Tahon G."/>
            <person name="Willems A."/>
        </authorList>
    </citation>
    <scope>NUCLEOTIDE SEQUENCE [LARGE SCALE GENOMIC DNA]</scope>
    <source>
        <strain evidence="1 4">LMG 24856</strain>
    </source>
</reference>
<gene>
    <name evidence="1" type="ORF">DSM01_1220</name>
    <name evidence="2" type="ORF">SAMN04487999_1926</name>
</gene>
<evidence type="ECO:0000313" key="2">
    <source>
        <dbReference type="EMBL" id="SHI06912.1"/>
    </source>
</evidence>
<proteinExistence type="predicted"/>
<dbReference type="Proteomes" id="UP000184240">
    <property type="component" value="Unassembled WGS sequence"/>
</dbReference>
<evidence type="ECO:0000313" key="1">
    <source>
        <dbReference type="EMBL" id="RXG30470.1"/>
    </source>
</evidence>
<keyword evidence="4" id="KW-1185">Reference proteome</keyword>
<protein>
    <recommendedName>
        <fullName evidence="5">HEAT repeat-containing protein</fullName>
    </recommendedName>
</protein>
<dbReference type="STRING" id="573501.SAMN04487999_1926"/>
<dbReference type="EMBL" id="QOVN01000002">
    <property type="protein sequence ID" value="RXG30470.1"/>
    <property type="molecule type" value="Genomic_DNA"/>
</dbReference>
<dbReference type="RefSeq" id="WP_072982555.1">
    <property type="nucleotide sequence ID" value="NZ_FQXT01000003.1"/>
</dbReference>
<dbReference type="EMBL" id="FQXT01000003">
    <property type="protein sequence ID" value="SHI06912.1"/>
    <property type="molecule type" value="Genomic_DNA"/>
</dbReference>
<reference evidence="3" key="1">
    <citation type="submission" date="2016-11" db="EMBL/GenBank/DDBJ databases">
        <authorList>
            <person name="Varghese N."/>
            <person name="Submissions S."/>
        </authorList>
    </citation>
    <scope>NUCLEOTIDE SEQUENCE [LARGE SCALE GENOMIC DNA]</scope>
    <source>
        <strain evidence="3">DSM 19859</strain>
    </source>
</reference>
<evidence type="ECO:0008006" key="5">
    <source>
        <dbReference type="Google" id="ProtNLM"/>
    </source>
</evidence>
<dbReference type="Proteomes" id="UP000290037">
    <property type="component" value="Unassembled WGS sequence"/>
</dbReference>
<evidence type="ECO:0000313" key="4">
    <source>
        <dbReference type="Proteomes" id="UP000290037"/>
    </source>
</evidence>
<dbReference type="SUPFAM" id="SSF48371">
    <property type="entry name" value="ARM repeat"/>
    <property type="match status" value="1"/>
</dbReference>
<sequence>MTETQWKDEVALISARLKEREALGNKILNNPSYIEFSLKLIQQQDPLIATNAAYGLDIALRKDITLLKPYLKEFLEVLDRNTIATVSRILAKSCELLTTAHTKNNSIALNKKEQQQLITRCFDWLINDEKVAVKVFAMQSIYNLVDIEPWIKPELNAQLTLQFENSTAAFKSRASKILALL</sequence>
<name>A0A1M5Y4H6_9FLAO</name>
<reference evidence="2" key="2">
    <citation type="submission" date="2016-11" db="EMBL/GenBank/DDBJ databases">
        <authorList>
            <person name="Jaros S."/>
            <person name="Januszkiewicz K."/>
            <person name="Wedrychowicz H."/>
        </authorList>
    </citation>
    <scope>NUCLEOTIDE SEQUENCE [LARGE SCALE GENOMIC DNA]</scope>
    <source>
        <strain evidence="2">DSM 19859</strain>
    </source>
</reference>
<accession>A0A1M5Y4H6</accession>
<dbReference type="OrthoDB" id="979487at2"/>
<evidence type="ECO:0000313" key="3">
    <source>
        <dbReference type="Proteomes" id="UP000184240"/>
    </source>
</evidence>